<sequence>MGFEEKIVKLLWEEGKFTEELLEICEEAPDDEDFVLLKMKLTDEVISFKSENCFEALEQLRHYLEQKNIQIQCNGAALNVYPSPMALSMGIGRLAYKLHLGRQAKMEDLVDIFNCDEDLKFVTINEQLNHYEDWLKSL</sequence>
<dbReference type="Proteomes" id="UP000037326">
    <property type="component" value="Unassembled WGS sequence"/>
</dbReference>
<dbReference type="GeneID" id="96601598"/>
<dbReference type="EMBL" id="LFXJ01000005">
    <property type="protein sequence ID" value="KMY32678.1"/>
    <property type="molecule type" value="Genomic_DNA"/>
</dbReference>
<reference evidence="2" key="1">
    <citation type="submission" date="2015-07" db="EMBL/GenBank/DDBJ databases">
        <authorList>
            <consortium name="Consortium for Microbial Forensics and Genomics (microFORGE)"/>
            <person name="Knight B.M."/>
            <person name="Roberts D.P."/>
            <person name="Lin D."/>
            <person name="Hari K."/>
            <person name="Fletcher J."/>
            <person name="Melcher U."/>
            <person name="Blagden T."/>
            <person name="Winegar R.A."/>
        </authorList>
    </citation>
    <scope>NUCLEOTIDE SEQUENCE [LARGE SCALE GENOMIC DNA]</scope>
    <source>
        <strain evidence="2">DSM 23493</strain>
    </source>
</reference>
<proteinExistence type="predicted"/>
<dbReference type="AlphaFoldDB" id="A0A0K9FEQ4"/>
<evidence type="ECO:0000313" key="1">
    <source>
        <dbReference type="EMBL" id="KMY32678.1"/>
    </source>
</evidence>
<gene>
    <name evidence="1" type="ORF">ACZ11_11305</name>
</gene>
<protein>
    <submittedName>
        <fullName evidence="1">Uncharacterized protein</fullName>
    </submittedName>
</protein>
<dbReference type="OrthoDB" id="775526at2"/>
<comment type="caution">
    <text evidence="1">The sequence shown here is derived from an EMBL/GenBank/DDBJ whole genome shotgun (WGS) entry which is preliminary data.</text>
</comment>
<accession>A0A0K9FEQ4</accession>
<dbReference type="RefSeq" id="WP_049666123.1">
    <property type="nucleotide sequence ID" value="NZ_JBNNMB010000047.1"/>
</dbReference>
<evidence type="ECO:0000313" key="2">
    <source>
        <dbReference type="Proteomes" id="UP000037326"/>
    </source>
</evidence>
<organism evidence="1 2">
    <name type="scientific">Lysinibacillus xylanilyticus</name>
    <dbReference type="NCBI Taxonomy" id="582475"/>
    <lineage>
        <taxon>Bacteria</taxon>
        <taxon>Bacillati</taxon>
        <taxon>Bacillota</taxon>
        <taxon>Bacilli</taxon>
        <taxon>Bacillales</taxon>
        <taxon>Bacillaceae</taxon>
        <taxon>Lysinibacillus</taxon>
    </lineage>
</organism>
<dbReference type="PATRIC" id="fig|582475.4.peg.1871"/>
<name>A0A0K9FEQ4_9BACI</name>